<reference evidence="2 3" key="1">
    <citation type="submission" date="2023-01" db="EMBL/GenBank/DDBJ databases">
        <title>Analysis of 21 Apiospora genomes using comparative genomics revels a genus with tremendous synthesis potential of carbohydrate active enzymes and secondary metabolites.</title>
        <authorList>
            <person name="Sorensen T."/>
        </authorList>
    </citation>
    <scope>NUCLEOTIDE SEQUENCE [LARGE SCALE GENOMIC DNA]</scope>
    <source>
        <strain evidence="2 3">CBS 83171</strain>
    </source>
</reference>
<evidence type="ECO:0000313" key="2">
    <source>
        <dbReference type="EMBL" id="KAK8072857.1"/>
    </source>
</evidence>
<gene>
    <name evidence="2" type="ORF">PG996_006205</name>
</gene>
<dbReference type="EMBL" id="JAQQWM010000003">
    <property type="protein sequence ID" value="KAK8072857.1"/>
    <property type="molecule type" value="Genomic_DNA"/>
</dbReference>
<evidence type="ECO:0000313" key="3">
    <source>
        <dbReference type="Proteomes" id="UP001446871"/>
    </source>
</evidence>
<comment type="caution">
    <text evidence="2">The sequence shown here is derived from an EMBL/GenBank/DDBJ whole genome shotgun (WGS) entry which is preliminary data.</text>
</comment>
<sequence>MADNSDKSTKRVTRAAAAPSGSRTNAAPGSGNAAPSPAPLTSGDLNFRPMRVWQRHQRGNAIVKEQLQETAFVFLDDEDTKQQILAAIDKCLTDDM</sequence>
<feature type="region of interest" description="Disordered" evidence="1">
    <location>
        <begin position="1"/>
        <end position="45"/>
    </location>
</feature>
<evidence type="ECO:0000256" key="1">
    <source>
        <dbReference type="SAM" id="MobiDB-lite"/>
    </source>
</evidence>
<feature type="compositionally biased region" description="Low complexity" evidence="1">
    <location>
        <begin position="25"/>
        <end position="35"/>
    </location>
</feature>
<organism evidence="2 3">
    <name type="scientific">Apiospora saccharicola</name>
    <dbReference type="NCBI Taxonomy" id="335842"/>
    <lineage>
        <taxon>Eukaryota</taxon>
        <taxon>Fungi</taxon>
        <taxon>Dikarya</taxon>
        <taxon>Ascomycota</taxon>
        <taxon>Pezizomycotina</taxon>
        <taxon>Sordariomycetes</taxon>
        <taxon>Xylariomycetidae</taxon>
        <taxon>Amphisphaeriales</taxon>
        <taxon>Apiosporaceae</taxon>
        <taxon>Apiospora</taxon>
    </lineage>
</organism>
<name>A0ABR1VNQ1_9PEZI</name>
<keyword evidence="3" id="KW-1185">Reference proteome</keyword>
<protein>
    <submittedName>
        <fullName evidence="2">Uncharacterized protein</fullName>
    </submittedName>
</protein>
<proteinExistence type="predicted"/>
<accession>A0ABR1VNQ1</accession>
<dbReference type="Proteomes" id="UP001446871">
    <property type="component" value="Unassembled WGS sequence"/>
</dbReference>